<comment type="caution">
    <text evidence="2">The sequence shown here is derived from an EMBL/GenBank/DDBJ whole genome shotgun (WGS) entry which is preliminary data.</text>
</comment>
<sequence length="203" mass="22823">MSPKTSSMKPVAIGAEFIRRKRRQEQERRARRGDIDPRYEYIFQVLAACTGIGRHQVMDYVIEGNLLEDISKFLMPGEYNNLIWFYQRTEEAEGRSTSQDGDVQVPASPLLSEPSPGPSRRSSVVSGLSSELHPSRRNSAATEITDEAEGERDRCRGMRLFVGNPRTTPLTGVCVCMTRTNPQRTITEENVHRVSSTYIGEGV</sequence>
<gene>
    <name evidence="2" type="ORF">Pcinc_016043</name>
</gene>
<name>A0AAE1FX16_PETCI</name>
<accession>A0AAE1FX16</accession>
<evidence type="ECO:0000313" key="2">
    <source>
        <dbReference type="EMBL" id="KAK3879378.1"/>
    </source>
</evidence>
<feature type="compositionally biased region" description="Low complexity" evidence="1">
    <location>
        <begin position="108"/>
        <end position="132"/>
    </location>
</feature>
<evidence type="ECO:0000256" key="1">
    <source>
        <dbReference type="SAM" id="MobiDB-lite"/>
    </source>
</evidence>
<organism evidence="2 3">
    <name type="scientific">Petrolisthes cinctipes</name>
    <name type="common">Flat porcelain crab</name>
    <dbReference type="NCBI Taxonomy" id="88211"/>
    <lineage>
        <taxon>Eukaryota</taxon>
        <taxon>Metazoa</taxon>
        <taxon>Ecdysozoa</taxon>
        <taxon>Arthropoda</taxon>
        <taxon>Crustacea</taxon>
        <taxon>Multicrustacea</taxon>
        <taxon>Malacostraca</taxon>
        <taxon>Eumalacostraca</taxon>
        <taxon>Eucarida</taxon>
        <taxon>Decapoda</taxon>
        <taxon>Pleocyemata</taxon>
        <taxon>Anomura</taxon>
        <taxon>Galatheoidea</taxon>
        <taxon>Porcellanidae</taxon>
        <taxon>Petrolisthes</taxon>
    </lineage>
</organism>
<evidence type="ECO:0000313" key="3">
    <source>
        <dbReference type="Proteomes" id="UP001286313"/>
    </source>
</evidence>
<proteinExistence type="predicted"/>
<dbReference type="EMBL" id="JAWQEG010001453">
    <property type="protein sequence ID" value="KAK3879378.1"/>
    <property type="molecule type" value="Genomic_DNA"/>
</dbReference>
<dbReference type="Proteomes" id="UP001286313">
    <property type="component" value="Unassembled WGS sequence"/>
</dbReference>
<reference evidence="2" key="1">
    <citation type="submission" date="2023-10" db="EMBL/GenBank/DDBJ databases">
        <title>Genome assemblies of two species of porcelain crab, Petrolisthes cinctipes and Petrolisthes manimaculis (Anomura: Porcellanidae).</title>
        <authorList>
            <person name="Angst P."/>
        </authorList>
    </citation>
    <scope>NUCLEOTIDE SEQUENCE</scope>
    <source>
        <strain evidence="2">PB745_01</strain>
        <tissue evidence="2">Gill</tissue>
    </source>
</reference>
<protein>
    <submittedName>
        <fullName evidence="2">Uncharacterized protein</fullName>
    </submittedName>
</protein>
<feature type="region of interest" description="Disordered" evidence="1">
    <location>
        <begin position="93"/>
        <end position="151"/>
    </location>
</feature>
<dbReference type="AlphaFoldDB" id="A0AAE1FX16"/>
<keyword evidence="3" id="KW-1185">Reference proteome</keyword>